<evidence type="ECO:0000313" key="1">
    <source>
        <dbReference type="EMBL" id="AVD99328.1"/>
    </source>
</evidence>
<name>A0A2L1IVY4_9CAUD</name>
<sequence length="198" mass="22711">MKFEKLHDLIPYATGGKNHAVTMTPYNAITLAMPGRHQHDTVPAGGDFVVMVSDDNLGWVNHQFTHDDIFLDMERKMALDSKSAEELMADYAEVVINGSDPEKYDWERGDWEDTLHPQTFLYAVQCLAVAEHRRYHQFEKRGGGRYLPLRFTFGIVSEAWTAADCKNFQRRGRPGLEHLEKEKEFKTTLTAIKDFMAA</sequence>
<organism evidence="1 2">
    <name type="scientific">Streptomyces phage BillNye</name>
    <dbReference type="NCBI Taxonomy" id="2079426"/>
    <lineage>
        <taxon>Viruses</taxon>
        <taxon>Duplodnaviria</taxon>
        <taxon>Heunggongvirae</taxon>
        <taxon>Uroviricota</taxon>
        <taxon>Caudoviricetes</taxon>
        <taxon>Stanwilliamsviridae</taxon>
        <taxon>Loccivirinae</taxon>
        <taxon>Wilnyevirus</taxon>
        <taxon>Wilnyevirus billnye</taxon>
    </lineage>
</organism>
<gene>
    <name evidence="1" type="ORF">SEA_BILLNYE_155</name>
</gene>
<dbReference type="Proteomes" id="UP000241925">
    <property type="component" value="Segment"/>
</dbReference>
<dbReference type="OrthoDB" id="9815at10239"/>
<keyword evidence="2" id="KW-1185">Reference proteome</keyword>
<reference evidence="1 2" key="1">
    <citation type="submission" date="2018-01" db="EMBL/GenBank/DDBJ databases">
        <authorList>
            <person name="Grinwald M.F."/>
            <person name="Tasoff P."/>
            <person name="Simpson K.F."/>
            <person name="Vasser A."/>
            <person name="Shaffer C.D."/>
            <person name="Weston-Hafer K.A."/>
            <person name="Russell D.A."/>
            <person name="Pope W.H."/>
            <person name="Jacobs-Sera D."/>
            <person name="Hendrix R.W."/>
            <person name="Hatfull G.F."/>
        </authorList>
    </citation>
    <scope>NUCLEOTIDE SEQUENCE [LARGE SCALE GENOMIC DNA]</scope>
</reference>
<accession>A0A2L1IVY4</accession>
<proteinExistence type="predicted"/>
<evidence type="ECO:0000313" key="2">
    <source>
        <dbReference type="Proteomes" id="UP000241925"/>
    </source>
</evidence>
<protein>
    <submittedName>
        <fullName evidence="1">Uncharacterized protein</fullName>
    </submittedName>
</protein>
<dbReference type="EMBL" id="MG757153">
    <property type="protein sequence ID" value="AVD99328.1"/>
    <property type="molecule type" value="Genomic_DNA"/>
</dbReference>